<sequence>MTTSLSKSTIPPYDPNNSYSSPRQAPRVKYEGHENYLKSRGSLNLGDWSIQSKNWESPRPAPKVKYDVAQSTYIKNTEGNMKEILTGYCENPPIIKKGPRIKNEAQENYLKNKGSFNTILNDYGKNESTEKIQPRVYYEGKYYNQKGRGSVGNLLSNYGNHPQSPRPIPRVKFEAEDILDHNRGSGAGKALQMVPPSSRPSSTTFFNFNF</sequence>
<organism evidence="2 3">
    <name type="scientific">Brachionus calyciflorus</name>
    <dbReference type="NCBI Taxonomy" id="104777"/>
    <lineage>
        <taxon>Eukaryota</taxon>
        <taxon>Metazoa</taxon>
        <taxon>Spiralia</taxon>
        <taxon>Gnathifera</taxon>
        <taxon>Rotifera</taxon>
        <taxon>Eurotatoria</taxon>
        <taxon>Monogononta</taxon>
        <taxon>Pseudotrocha</taxon>
        <taxon>Ploima</taxon>
        <taxon>Brachionidae</taxon>
        <taxon>Brachionus</taxon>
    </lineage>
</organism>
<keyword evidence="3" id="KW-1185">Reference proteome</keyword>
<comment type="caution">
    <text evidence="2">The sequence shown here is derived from an EMBL/GenBank/DDBJ whole genome shotgun (WGS) entry which is preliminary data.</text>
</comment>
<gene>
    <name evidence="2" type="ORF">OXX778_LOCUS5492</name>
</gene>
<evidence type="ECO:0000313" key="3">
    <source>
        <dbReference type="Proteomes" id="UP000663879"/>
    </source>
</evidence>
<dbReference type="EMBL" id="CAJNOC010000601">
    <property type="protein sequence ID" value="CAF0781565.1"/>
    <property type="molecule type" value="Genomic_DNA"/>
</dbReference>
<reference evidence="2" key="1">
    <citation type="submission" date="2021-02" db="EMBL/GenBank/DDBJ databases">
        <authorList>
            <person name="Nowell W R."/>
        </authorList>
    </citation>
    <scope>NUCLEOTIDE SEQUENCE</scope>
    <source>
        <strain evidence="2">Ploen Becks lab</strain>
    </source>
</reference>
<protein>
    <submittedName>
        <fullName evidence="2">Uncharacterized protein</fullName>
    </submittedName>
</protein>
<dbReference type="OrthoDB" id="6110468at2759"/>
<evidence type="ECO:0000313" key="2">
    <source>
        <dbReference type="EMBL" id="CAF0781565.1"/>
    </source>
</evidence>
<proteinExistence type="predicted"/>
<name>A0A813RG42_9BILA</name>
<accession>A0A813RG42</accession>
<dbReference type="AlphaFoldDB" id="A0A813RG42"/>
<feature type="region of interest" description="Disordered" evidence="1">
    <location>
        <begin position="1"/>
        <end position="27"/>
    </location>
</feature>
<evidence type="ECO:0000256" key="1">
    <source>
        <dbReference type="SAM" id="MobiDB-lite"/>
    </source>
</evidence>
<dbReference type="Proteomes" id="UP000663879">
    <property type="component" value="Unassembled WGS sequence"/>
</dbReference>